<dbReference type="SUPFAM" id="SSF88874">
    <property type="entry name" value="Receptor-binding domain of short tail fibre protein gp12"/>
    <property type="match status" value="1"/>
</dbReference>
<evidence type="ECO:0000313" key="3">
    <source>
        <dbReference type="Proteomes" id="UP000325536"/>
    </source>
</evidence>
<reference evidence="2 3" key="1">
    <citation type="submission" date="2018-08" db="EMBL/GenBank/DDBJ databases">
        <title>Neisseria animalis ATCC 49930 complete genome.</title>
        <authorList>
            <person name="Veseli I.A."/>
            <person name="Mascarenhas dos Santos A.C."/>
            <person name="Buttler R."/>
            <person name="Pombert J.-F."/>
        </authorList>
    </citation>
    <scope>NUCLEOTIDE SEQUENCE [LARGE SCALE GENOMIC DNA]</scope>
    <source>
        <strain evidence="2 3">ATCC 49930</strain>
    </source>
</reference>
<dbReference type="Pfam" id="PF07484">
    <property type="entry name" value="Collar"/>
    <property type="match status" value="1"/>
</dbReference>
<dbReference type="EMBL" id="CP031699">
    <property type="protein sequence ID" value="QEY24939.1"/>
    <property type="molecule type" value="Genomic_DNA"/>
</dbReference>
<keyword evidence="3" id="KW-1185">Reference proteome</keyword>
<accession>A0A5P3MW99</accession>
<gene>
    <name evidence="2" type="ORF">D0T90_02795</name>
</gene>
<dbReference type="AlphaFoldDB" id="A0A5P3MW99"/>
<evidence type="ECO:0000313" key="2">
    <source>
        <dbReference type="EMBL" id="QEY24939.1"/>
    </source>
</evidence>
<proteinExistence type="predicted"/>
<protein>
    <submittedName>
        <fullName evidence="2">Tail fiber protein</fullName>
    </submittedName>
</protein>
<name>A0A5P3MW99_NEIAN</name>
<sequence>MEIHIAHPSYTNNAYARGIGFAYGGNFGLYTTSWDKDGVYQGMKTVLTEENGVMLTGNQTIGGVKTLSGGMLKIDRSGRLAEIGVGAADTYLMNRTSNKALQLKDDGTLAYSNDKIMLYSDRSDAVNLNDTSKLATSRAVKTAYDKAAAAETAAGLAGPAGTVAFIAGAYAPAGWLKCNGAAVSRTTYAKLFAAIGTHYGAGNGSTTFNLPDLRGEFIRCLDDGRGVDVGRVLGTVQTDAMQQWFAELTLQRAQVNREEIVNGAVQFLSSDKSNAIPGGGWAVSRTIIGPAVNNSARTAAETRPRNIALLPIIKI</sequence>
<dbReference type="Gene3D" id="3.90.1340.10">
    <property type="entry name" value="Phage tail collar domain"/>
    <property type="match status" value="1"/>
</dbReference>
<dbReference type="Proteomes" id="UP000325536">
    <property type="component" value="Chromosome"/>
</dbReference>
<dbReference type="InterPro" id="IPR011083">
    <property type="entry name" value="Phage_tail_collar_dom"/>
</dbReference>
<organism evidence="2 3">
    <name type="scientific">Neisseria animalis</name>
    <dbReference type="NCBI Taxonomy" id="492"/>
    <lineage>
        <taxon>Bacteria</taxon>
        <taxon>Pseudomonadati</taxon>
        <taxon>Pseudomonadota</taxon>
        <taxon>Betaproteobacteria</taxon>
        <taxon>Neisseriales</taxon>
        <taxon>Neisseriaceae</taxon>
        <taxon>Neisseria</taxon>
    </lineage>
</organism>
<feature type="domain" description="Phage tail collar" evidence="1">
    <location>
        <begin position="161"/>
        <end position="218"/>
    </location>
</feature>
<dbReference type="OrthoDB" id="8613813at2"/>
<dbReference type="KEGG" id="naq:D0T90_02795"/>
<dbReference type="InterPro" id="IPR037053">
    <property type="entry name" value="Phage_tail_collar_dom_sf"/>
</dbReference>
<evidence type="ECO:0000259" key="1">
    <source>
        <dbReference type="Pfam" id="PF07484"/>
    </source>
</evidence>